<feature type="region of interest" description="Disordered" evidence="1">
    <location>
        <begin position="206"/>
        <end position="252"/>
    </location>
</feature>
<dbReference type="RefSeq" id="WP_084336291.1">
    <property type="nucleotide sequence ID" value="NZ_FNFD01000008.1"/>
</dbReference>
<feature type="region of interest" description="Disordered" evidence="1">
    <location>
        <begin position="285"/>
        <end position="321"/>
    </location>
</feature>
<keyword evidence="3" id="KW-1185">Reference proteome</keyword>
<dbReference type="EMBL" id="FNFD01000008">
    <property type="protein sequence ID" value="SDK53845.1"/>
    <property type="molecule type" value="Genomic_DNA"/>
</dbReference>
<proteinExistence type="predicted"/>
<evidence type="ECO:0000256" key="1">
    <source>
        <dbReference type="SAM" id="MobiDB-lite"/>
    </source>
</evidence>
<protein>
    <recommendedName>
        <fullName evidence="4">Type III effector protein</fullName>
    </recommendedName>
</protein>
<evidence type="ECO:0000313" key="3">
    <source>
        <dbReference type="Proteomes" id="UP000198706"/>
    </source>
</evidence>
<feature type="region of interest" description="Disordered" evidence="1">
    <location>
        <begin position="397"/>
        <end position="420"/>
    </location>
</feature>
<sequence>MIKNDPSFHFSSVDAIKHTSVDLHSLARHGKLTVDGTTYRVQVSPSGEFKVHRDNRPTVSPGRFFKAAGEMFSHRLSEGTLSSRSERIAAALNNKAWGPGPSAPMPAHADPRRAGGRADNRIHPEPQPTAAPAQGKILRAGILNQIERLSPTDWKKPIEAMERLDARSRTLPQAHADQLLGKLHDIMQTRDANRRNQLLDRFMASLDAPAAKPRPQTSSPMARPGGRPHPLQNTPAHTAPKPAPRPSTPPQLTIDDFIRFEHDRADQFHEYFDRDRAQNEFDEYLKRQSQGSEEVPASRPQRRPPTIRQQPAEAQVPRRDLNEFMRDEEARADYHNEIPYSGNAHWAYDTQPGSLERERPQRPAATRPTVSATRQEPSQPKLTFDDFMKEEEDRAAYHGETASVSNARDAFRKYQREGNG</sequence>
<evidence type="ECO:0000313" key="2">
    <source>
        <dbReference type="EMBL" id="SDK53845.1"/>
    </source>
</evidence>
<name>A0A1G9CQX5_9PSED</name>
<dbReference type="STRING" id="137658.SAMN05216186_10827"/>
<feature type="region of interest" description="Disordered" evidence="1">
    <location>
        <begin position="94"/>
        <end position="135"/>
    </location>
</feature>
<feature type="region of interest" description="Disordered" evidence="1">
    <location>
        <begin position="349"/>
        <end position="383"/>
    </location>
</feature>
<feature type="compositionally biased region" description="Basic and acidic residues" evidence="1">
    <location>
        <begin position="109"/>
        <end position="124"/>
    </location>
</feature>
<dbReference type="Proteomes" id="UP000198706">
    <property type="component" value="Unassembled WGS sequence"/>
</dbReference>
<organism evidence="2 3">
    <name type="scientific">Pseudomonas indica</name>
    <dbReference type="NCBI Taxonomy" id="137658"/>
    <lineage>
        <taxon>Bacteria</taxon>
        <taxon>Pseudomonadati</taxon>
        <taxon>Pseudomonadota</taxon>
        <taxon>Gammaproteobacteria</taxon>
        <taxon>Pseudomonadales</taxon>
        <taxon>Pseudomonadaceae</taxon>
        <taxon>Pseudomonas</taxon>
    </lineage>
</organism>
<accession>A0A1G9CQX5</accession>
<dbReference type="AlphaFoldDB" id="A0A1G9CQX5"/>
<feature type="compositionally biased region" description="Polar residues" evidence="1">
    <location>
        <begin position="368"/>
        <end position="381"/>
    </location>
</feature>
<reference evidence="2 3" key="1">
    <citation type="submission" date="2016-10" db="EMBL/GenBank/DDBJ databases">
        <authorList>
            <person name="de Groot N.N."/>
        </authorList>
    </citation>
    <scope>NUCLEOTIDE SEQUENCE [LARGE SCALE GENOMIC DNA]</scope>
    <source>
        <strain evidence="2 3">JCM 21544</strain>
    </source>
</reference>
<gene>
    <name evidence="2" type="ORF">SAMN05216186_10827</name>
</gene>
<feature type="compositionally biased region" description="Basic and acidic residues" evidence="1">
    <location>
        <begin position="409"/>
        <end position="420"/>
    </location>
</feature>
<evidence type="ECO:0008006" key="4">
    <source>
        <dbReference type="Google" id="ProtNLM"/>
    </source>
</evidence>
<dbReference type="Gene3D" id="6.10.20.120">
    <property type="match status" value="1"/>
</dbReference>